<dbReference type="GO" id="GO:0004673">
    <property type="term" value="F:protein histidine kinase activity"/>
    <property type="evidence" value="ECO:0007669"/>
    <property type="project" value="UniProtKB-EC"/>
</dbReference>
<evidence type="ECO:0000256" key="4">
    <source>
        <dbReference type="ARBA" id="ARBA00022679"/>
    </source>
</evidence>
<evidence type="ECO:0000256" key="6">
    <source>
        <dbReference type="PROSITE-ProRule" id="PRU00169"/>
    </source>
</evidence>
<dbReference type="PANTHER" id="PTHR43304:SF1">
    <property type="entry name" value="PAC DOMAIN-CONTAINING PROTEIN"/>
    <property type="match status" value="1"/>
</dbReference>
<keyword evidence="3 6" id="KW-0597">Phosphoprotein</keyword>
<dbReference type="InterPro" id="IPR000014">
    <property type="entry name" value="PAS"/>
</dbReference>
<feature type="domain" description="PAC" evidence="10">
    <location>
        <begin position="380"/>
        <end position="429"/>
    </location>
</feature>
<dbReference type="SUPFAM" id="SSF55874">
    <property type="entry name" value="ATPase domain of HSP90 chaperone/DNA topoisomerase II/histidine kinase"/>
    <property type="match status" value="1"/>
</dbReference>
<feature type="modified residue" description="4-aspartylphosphate" evidence="6">
    <location>
        <position position="64"/>
    </location>
</feature>
<dbReference type="OrthoDB" id="71385at2157"/>
<evidence type="ECO:0000256" key="7">
    <source>
        <dbReference type="SAM" id="Coils"/>
    </source>
</evidence>
<dbReference type="Pfam" id="PF13426">
    <property type="entry name" value="PAS_9"/>
    <property type="match status" value="3"/>
</dbReference>
<dbReference type="Proteomes" id="UP000005741">
    <property type="component" value="Chromosome"/>
</dbReference>
<dbReference type="SMART" id="SM00448">
    <property type="entry name" value="REC"/>
    <property type="match status" value="1"/>
</dbReference>
<feature type="domain" description="Response regulatory" evidence="8">
    <location>
        <begin position="14"/>
        <end position="129"/>
    </location>
</feature>
<comment type="catalytic activity">
    <reaction evidence="1">
        <text>ATP + protein L-histidine = ADP + protein N-phospho-L-histidine.</text>
        <dbReference type="EC" id="2.7.13.3"/>
    </reaction>
</comment>
<organism evidence="11 12">
    <name type="scientific">Methanoplanus limicola DSM 2279</name>
    <dbReference type="NCBI Taxonomy" id="937775"/>
    <lineage>
        <taxon>Archaea</taxon>
        <taxon>Methanobacteriati</taxon>
        <taxon>Methanobacteriota</taxon>
        <taxon>Stenosarchaea group</taxon>
        <taxon>Methanomicrobia</taxon>
        <taxon>Methanomicrobiales</taxon>
        <taxon>Methanomicrobiaceae</taxon>
        <taxon>Methanoplanus</taxon>
    </lineage>
</organism>
<feature type="domain" description="PAC" evidence="10">
    <location>
        <begin position="253"/>
        <end position="306"/>
    </location>
</feature>
<dbReference type="SMART" id="SM00387">
    <property type="entry name" value="HATPase_c"/>
    <property type="match status" value="1"/>
</dbReference>
<feature type="domain" description="PAC" evidence="10">
    <location>
        <begin position="883"/>
        <end position="934"/>
    </location>
</feature>
<dbReference type="SUPFAM" id="SSF55785">
    <property type="entry name" value="PYP-like sensor domain (PAS domain)"/>
    <property type="match status" value="6"/>
</dbReference>
<keyword evidence="5" id="KW-0418">Kinase</keyword>
<evidence type="ECO:0000256" key="3">
    <source>
        <dbReference type="ARBA" id="ARBA00022553"/>
    </source>
</evidence>
<dbReference type="PANTHER" id="PTHR43304">
    <property type="entry name" value="PHYTOCHROME-LIKE PROTEIN CPH1"/>
    <property type="match status" value="1"/>
</dbReference>
<evidence type="ECO:0000256" key="2">
    <source>
        <dbReference type="ARBA" id="ARBA00012438"/>
    </source>
</evidence>
<dbReference type="EMBL" id="CM001436">
    <property type="protein sequence ID" value="EHQ36216.1"/>
    <property type="molecule type" value="Genomic_DNA"/>
</dbReference>
<feature type="domain" description="PAS" evidence="9">
    <location>
        <begin position="307"/>
        <end position="378"/>
    </location>
</feature>
<dbReference type="InterPro" id="IPR036890">
    <property type="entry name" value="HATPase_C_sf"/>
</dbReference>
<evidence type="ECO:0000256" key="1">
    <source>
        <dbReference type="ARBA" id="ARBA00000085"/>
    </source>
</evidence>
<dbReference type="Pfam" id="PF00072">
    <property type="entry name" value="Response_reg"/>
    <property type="match status" value="1"/>
</dbReference>
<feature type="domain" description="PAS" evidence="9">
    <location>
        <begin position="809"/>
        <end position="845"/>
    </location>
</feature>
<feature type="domain" description="PAC" evidence="10">
    <location>
        <begin position="755"/>
        <end position="808"/>
    </location>
</feature>
<reference evidence="11 12" key="1">
    <citation type="submission" date="2011-10" db="EMBL/GenBank/DDBJ databases">
        <title>The Improved High-Quality Draft genome of Methanoplanus limicola DSM 2279.</title>
        <authorList>
            <consortium name="US DOE Joint Genome Institute (JGI-PGF)"/>
            <person name="Lucas S."/>
            <person name="Copeland A."/>
            <person name="Lapidus A."/>
            <person name="Glavina del Rio T."/>
            <person name="Dalin E."/>
            <person name="Tice H."/>
            <person name="Bruce D."/>
            <person name="Goodwin L."/>
            <person name="Pitluck S."/>
            <person name="Peters L."/>
            <person name="Mikhailova N."/>
            <person name="Lu M."/>
            <person name="Kyrpides N."/>
            <person name="Mavromatis K."/>
            <person name="Ivanova N."/>
            <person name="Markowitz V."/>
            <person name="Cheng J.-F."/>
            <person name="Hugenholtz P."/>
            <person name="Woyke T."/>
            <person name="Wu D."/>
            <person name="Wirth R."/>
            <person name="Brambilla E.-M."/>
            <person name="Klenk H.-P."/>
            <person name="Eisen J.A."/>
        </authorList>
    </citation>
    <scope>NUCLEOTIDE SEQUENCE [LARGE SCALE GENOMIC DNA]</scope>
    <source>
        <strain evidence="11 12">DSM 2279</strain>
    </source>
</reference>
<dbReference type="SUPFAM" id="SSF52172">
    <property type="entry name" value="CheY-like"/>
    <property type="match status" value="1"/>
</dbReference>
<dbReference type="SMART" id="SM00086">
    <property type="entry name" value="PAC"/>
    <property type="match status" value="6"/>
</dbReference>
<keyword evidence="4" id="KW-0808">Transferase</keyword>
<feature type="domain" description="PAS" evidence="9">
    <location>
        <begin position="180"/>
        <end position="237"/>
    </location>
</feature>
<accession>H1Z0S3</accession>
<dbReference type="PATRIC" id="fig|937775.9.peg.2415"/>
<dbReference type="PROSITE" id="PS50113">
    <property type="entry name" value="PAC"/>
    <property type="match status" value="5"/>
</dbReference>
<dbReference type="InterPro" id="IPR035965">
    <property type="entry name" value="PAS-like_dom_sf"/>
</dbReference>
<dbReference type="InterPro" id="IPR013655">
    <property type="entry name" value="PAS_fold_3"/>
</dbReference>
<dbReference type="HOGENOM" id="CLU_000445_114_58_2"/>
<dbReference type="InterPro" id="IPR052162">
    <property type="entry name" value="Sensor_kinase/Photoreceptor"/>
</dbReference>
<protein>
    <recommendedName>
        <fullName evidence="2">histidine kinase</fullName>
        <ecNumber evidence="2">2.7.13.3</ecNumber>
    </recommendedName>
</protein>
<dbReference type="PROSITE" id="PS50112">
    <property type="entry name" value="PAS"/>
    <property type="match status" value="5"/>
</dbReference>
<dbReference type="Gene3D" id="3.30.450.20">
    <property type="entry name" value="PAS domain"/>
    <property type="match status" value="6"/>
</dbReference>
<dbReference type="AlphaFoldDB" id="H1Z0S3"/>
<dbReference type="Pfam" id="PF08448">
    <property type="entry name" value="PAS_4"/>
    <property type="match status" value="1"/>
</dbReference>
<dbReference type="InterPro" id="IPR003594">
    <property type="entry name" value="HATPase_dom"/>
</dbReference>
<dbReference type="InterPro" id="IPR011006">
    <property type="entry name" value="CheY-like_superfamily"/>
</dbReference>
<feature type="coiled-coil region" evidence="7">
    <location>
        <begin position="139"/>
        <end position="190"/>
    </location>
</feature>
<dbReference type="STRING" id="937775.Metlim_2141"/>
<evidence type="ECO:0000313" key="12">
    <source>
        <dbReference type="Proteomes" id="UP000005741"/>
    </source>
</evidence>
<dbReference type="NCBIfam" id="TIGR00229">
    <property type="entry name" value="sensory_box"/>
    <property type="match status" value="6"/>
</dbReference>
<proteinExistence type="predicted"/>
<dbReference type="Gene3D" id="3.40.50.2300">
    <property type="match status" value="1"/>
</dbReference>
<dbReference type="GO" id="GO:0000160">
    <property type="term" value="P:phosphorelay signal transduction system"/>
    <property type="evidence" value="ECO:0007669"/>
    <property type="project" value="InterPro"/>
</dbReference>
<dbReference type="InterPro" id="IPR013656">
    <property type="entry name" value="PAS_4"/>
</dbReference>
<dbReference type="Pfam" id="PF02518">
    <property type="entry name" value="HATPase_c"/>
    <property type="match status" value="1"/>
</dbReference>
<dbReference type="Gene3D" id="2.10.70.100">
    <property type="match status" value="1"/>
</dbReference>
<dbReference type="CDD" id="cd00156">
    <property type="entry name" value="REC"/>
    <property type="match status" value="1"/>
</dbReference>
<dbReference type="SMART" id="SM00091">
    <property type="entry name" value="PAS"/>
    <property type="match status" value="6"/>
</dbReference>
<sequence>MNKEENKVAKEIISVLYIDDELIFLKAGQIYLEFNNDFKVTACESAAKALKLLSDEKFDAIISDYQMPGMSGTELLRQIRAGSDKTPFIIFTGKSREEVAIEALNSGADFFLQKGGEPKSQFSELANKVRYAVSKKRNEDKLKIKNEELLAANSRLEATEERLRQQLKENISARNELSELNDYLNRLIENANAPIIVWDSDLVITRFNRASEELTGILADEAIGEEIGIIFPDDKKEEYTENICQSVAGREPVMTEIPVKNRPGIIKTVIWNTAEIKENSRSRAKAFIAQGQDITERRQAESELKESEERHRAIIQTTMDGFWTIGLPEKRLTDVNETYCTMSGYTRDEILAQGINDLDAYENPAETARRIRRITENGSEIFEAKHQRKDGSIFDVEISASYLEDKGGIIICFCRDITGRKETEEALRKSEEKFRSYIENAPDAIFITDKEGRYIDVNPAASEMTGYTQSEMLNMTVSDLASPNAPQETVASFIKLKEEGSVQGELLLQRKDGTDFYAMLKAVALDEDRYMGFCSDITELKITEAELIKTREDLREAHRLSEIGIWDWDIKTDTITWSEEIYTITGIDPSVKPPSYPDLTDIYTEKSQAILSSAVKKALEYGESYSAELELIRPDGTIRFVHAFGGVKKSGDGTVTGLHGTLQDITERKKAEIELADQKRRLSAIISGTNVGTWEWNVMTGEAIFNERWAEIIGYTLEEISPVSIRTWMKYAHPDDLEESNRLMERHFKKETDYYQFESRMRHKDGHWVWVLDRGKVTEWTDDGRPVWMYGTHLDITRRKRAEEELRKSEEKYRDLADNAPVGIIASDRNGKILYANRRVPEILGSTGIDMRYDLNLLENNIVIKSGFSKLLRDVIESGEGIFNFEMEHLSPAGNELYLRLHVIPVMKDRDVTGVRIILDDITDRKRNEEALRIANNKLQMLNSITRHDILNQVTGLHSFIDLTGRKNSEPVISEYLAIMKEAAMTIQNQIEFTGEYNMLGSGDTAWFRLSEVLEDAAVGPVPVKSECKDIEIFADPMVEKVFYNLYDNTLRHGRGVDEVCISVILPKEPVRDENTDIKADYSAPGDKRDGCVIIWEDNGCGVLDEMKEKIFKRGVGANTGLGLFLIREILAITGITIRENGVHGKGARFEMTVPAGAWRTEKDINTISPDI</sequence>
<dbReference type="Gene3D" id="3.30.565.10">
    <property type="entry name" value="Histidine kinase-like ATPase, C-terminal domain"/>
    <property type="match status" value="1"/>
</dbReference>
<evidence type="ECO:0000313" key="11">
    <source>
        <dbReference type="EMBL" id="EHQ36216.1"/>
    </source>
</evidence>
<dbReference type="InterPro" id="IPR001610">
    <property type="entry name" value="PAC"/>
</dbReference>
<dbReference type="InParanoid" id="H1Z0S3"/>
<evidence type="ECO:0000259" key="9">
    <source>
        <dbReference type="PROSITE" id="PS50112"/>
    </source>
</evidence>
<dbReference type="PROSITE" id="PS50110">
    <property type="entry name" value="RESPONSE_REGULATORY"/>
    <property type="match status" value="1"/>
</dbReference>
<feature type="domain" description="PAS" evidence="9">
    <location>
        <begin position="430"/>
        <end position="484"/>
    </location>
</feature>
<evidence type="ECO:0000259" key="8">
    <source>
        <dbReference type="PROSITE" id="PS50110"/>
    </source>
</evidence>
<dbReference type="RefSeq" id="WP_004078468.1">
    <property type="nucleotide sequence ID" value="NZ_CM001436.1"/>
</dbReference>
<dbReference type="CDD" id="cd00130">
    <property type="entry name" value="PAS"/>
    <property type="match status" value="5"/>
</dbReference>
<gene>
    <name evidence="11" type="ORF">Metlim_2141</name>
</gene>
<dbReference type="InterPro" id="IPR000700">
    <property type="entry name" value="PAS-assoc_C"/>
</dbReference>
<dbReference type="Pfam" id="PF08447">
    <property type="entry name" value="PAS_3"/>
    <property type="match status" value="2"/>
</dbReference>
<feature type="domain" description="PAC" evidence="10">
    <location>
        <begin position="625"/>
        <end position="677"/>
    </location>
</feature>
<keyword evidence="7" id="KW-0175">Coiled coil</keyword>
<name>H1Z0S3_9EURY</name>
<keyword evidence="12" id="KW-1185">Reference proteome</keyword>
<dbReference type="InterPro" id="IPR001789">
    <property type="entry name" value="Sig_transdc_resp-reg_receiver"/>
</dbReference>
<dbReference type="EC" id="2.7.13.3" evidence="2"/>
<evidence type="ECO:0000259" key="10">
    <source>
        <dbReference type="PROSITE" id="PS50113"/>
    </source>
</evidence>
<evidence type="ECO:0000256" key="5">
    <source>
        <dbReference type="ARBA" id="ARBA00022777"/>
    </source>
</evidence>
<feature type="domain" description="PAS" evidence="9">
    <location>
        <begin position="678"/>
        <end position="751"/>
    </location>
</feature>